<dbReference type="KEGG" id="cgk:CGERO_06970"/>
<name>A0A3G6J6Q7_9CORY</name>
<evidence type="ECO:0000313" key="2">
    <source>
        <dbReference type="Proteomes" id="UP000271587"/>
    </source>
</evidence>
<accession>A0A3G6J6Q7</accession>
<reference evidence="1 2" key="1">
    <citation type="submission" date="2018-11" db="EMBL/GenBank/DDBJ databases">
        <authorList>
            <person name="Kleinhagauer T."/>
            <person name="Glaeser S.P."/>
            <person name="Spergser J."/>
            <person name="Ruckert C."/>
            <person name="Kaempfer P."/>
            <person name="Busse H.-J."/>
        </authorList>
    </citation>
    <scope>NUCLEOTIDE SEQUENCE [LARGE SCALE GENOMIC DNA]</scope>
    <source>
        <strain evidence="1 2">W8</strain>
    </source>
</reference>
<dbReference type="EMBL" id="CP033897">
    <property type="protein sequence ID" value="AZA11694.1"/>
    <property type="molecule type" value="Genomic_DNA"/>
</dbReference>
<sequence>MRPIATDLQVLMSQRDWQQISAVLPEALLAAGYRAQQIHGEEVDLTCEPDNMLITQYQQQYGQLAPALRLYRVVINGESDLDLRKATRVVVDSFPPATFWYGTTNEGHITPGVDAACAWQG</sequence>
<proteinExistence type="predicted"/>
<dbReference type="AlphaFoldDB" id="A0A3G6J6Q7"/>
<dbReference type="OrthoDB" id="4416157at2"/>
<keyword evidence="2" id="KW-1185">Reference proteome</keyword>
<gene>
    <name evidence="1" type="ORF">CGERO_06970</name>
</gene>
<dbReference type="RefSeq" id="WP_123934487.1">
    <property type="nucleotide sequence ID" value="NZ_CP033897.1"/>
</dbReference>
<dbReference type="Proteomes" id="UP000271587">
    <property type="component" value="Chromosome"/>
</dbReference>
<organism evidence="1 2">
    <name type="scientific">Corynebacterium gerontici</name>
    <dbReference type="NCBI Taxonomy" id="2079234"/>
    <lineage>
        <taxon>Bacteria</taxon>
        <taxon>Bacillati</taxon>
        <taxon>Actinomycetota</taxon>
        <taxon>Actinomycetes</taxon>
        <taxon>Mycobacteriales</taxon>
        <taxon>Corynebacteriaceae</taxon>
        <taxon>Corynebacterium</taxon>
    </lineage>
</organism>
<evidence type="ECO:0000313" key="1">
    <source>
        <dbReference type="EMBL" id="AZA11694.1"/>
    </source>
</evidence>
<protein>
    <submittedName>
        <fullName evidence="1">Uncharacterized protein</fullName>
    </submittedName>
</protein>